<feature type="region of interest" description="Disordered" evidence="1">
    <location>
        <begin position="161"/>
        <end position="198"/>
    </location>
</feature>
<keyword evidence="3" id="KW-1185">Reference proteome</keyword>
<dbReference type="AlphaFoldDB" id="A0A4Y2MQL2"/>
<sequence>MENRLANAYSEAFHSWPPRKEEAKETRDIVVVKILSVTDDILLRQLDIVYVVEKGGSLVPSAIAAEYLNSLRFEQLREFLGYHAIEKARPYRPPGGDVMALGSPSRTGHRAACCWPSAHLLLHLPLLPLLQARACASLARIFRQWISAEVALQVRAAQQKALVSRDDPPTDGRNGGADQARIDGPGRLPAGKIGPLRPELAGPAQRVRRFGKEGGPLHENAQNPRKQRVILVVTVKLRLTVPVRSKTVTYNRNILIRMCSHVTPRLDWDENQNKIL</sequence>
<reference evidence="2 3" key="1">
    <citation type="journal article" date="2019" name="Sci. Rep.">
        <title>Orb-weaving spider Araneus ventricosus genome elucidates the spidroin gene catalogue.</title>
        <authorList>
            <person name="Kono N."/>
            <person name="Nakamura H."/>
            <person name="Ohtoshi R."/>
            <person name="Moran D.A.P."/>
            <person name="Shinohara A."/>
            <person name="Yoshida Y."/>
            <person name="Fujiwara M."/>
            <person name="Mori M."/>
            <person name="Tomita M."/>
            <person name="Arakawa K."/>
        </authorList>
    </citation>
    <scope>NUCLEOTIDE SEQUENCE [LARGE SCALE GENOMIC DNA]</scope>
</reference>
<dbReference type="EMBL" id="BGPR01007719">
    <property type="protein sequence ID" value="GBN28993.1"/>
    <property type="molecule type" value="Genomic_DNA"/>
</dbReference>
<protein>
    <submittedName>
        <fullName evidence="2">Uncharacterized protein</fullName>
    </submittedName>
</protein>
<proteinExistence type="predicted"/>
<dbReference type="Proteomes" id="UP000499080">
    <property type="component" value="Unassembled WGS sequence"/>
</dbReference>
<dbReference type="OrthoDB" id="6435844at2759"/>
<evidence type="ECO:0000313" key="3">
    <source>
        <dbReference type="Proteomes" id="UP000499080"/>
    </source>
</evidence>
<gene>
    <name evidence="2" type="ORF">AVEN_258336_1</name>
</gene>
<evidence type="ECO:0000313" key="2">
    <source>
        <dbReference type="EMBL" id="GBN28993.1"/>
    </source>
</evidence>
<comment type="caution">
    <text evidence="2">The sequence shown here is derived from an EMBL/GenBank/DDBJ whole genome shotgun (WGS) entry which is preliminary data.</text>
</comment>
<name>A0A4Y2MQL2_ARAVE</name>
<evidence type="ECO:0000256" key="1">
    <source>
        <dbReference type="SAM" id="MobiDB-lite"/>
    </source>
</evidence>
<accession>A0A4Y2MQL2</accession>
<organism evidence="2 3">
    <name type="scientific">Araneus ventricosus</name>
    <name type="common">Orbweaver spider</name>
    <name type="synonym">Epeira ventricosa</name>
    <dbReference type="NCBI Taxonomy" id="182803"/>
    <lineage>
        <taxon>Eukaryota</taxon>
        <taxon>Metazoa</taxon>
        <taxon>Ecdysozoa</taxon>
        <taxon>Arthropoda</taxon>
        <taxon>Chelicerata</taxon>
        <taxon>Arachnida</taxon>
        <taxon>Araneae</taxon>
        <taxon>Araneomorphae</taxon>
        <taxon>Entelegynae</taxon>
        <taxon>Araneoidea</taxon>
        <taxon>Araneidae</taxon>
        <taxon>Araneus</taxon>
    </lineage>
</organism>